<dbReference type="SUPFAM" id="SSF54690">
    <property type="entry name" value="Molybdopterin synthase subunit MoaE"/>
    <property type="match status" value="1"/>
</dbReference>
<dbReference type="PANTHER" id="PTHR23404">
    <property type="entry name" value="MOLYBDOPTERIN SYNTHASE RELATED"/>
    <property type="match status" value="1"/>
</dbReference>
<proteinExistence type="predicted"/>
<dbReference type="InterPro" id="IPR036563">
    <property type="entry name" value="MoaE_sf"/>
</dbReference>
<dbReference type="Pfam" id="PF02391">
    <property type="entry name" value="MoaE"/>
    <property type="match status" value="1"/>
</dbReference>
<comment type="caution">
    <text evidence="1">The sequence shown here is derived from an EMBL/GenBank/DDBJ whole genome shotgun (WGS) entry which is preliminary data.</text>
</comment>
<dbReference type="Proteomes" id="UP000242015">
    <property type="component" value="Unassembled WGS sequence"/>
</dbReference>
<dbReference type="AlphaFoldDB" id="A0A2R6CDQ6"/>
<dbReference type="GO" id="GO:0006777">
    <property type="term" value="P:Mo-molybdopterin cofactor biosynthetic process"/>
    <property type="evidence" value="ECO:0007669"/>
    <property type="project" value="InterPro"/>
</dbReference>
<dbReference type="EMBL" id="NEXF01000029">
    <property type="protein sequence ID" value="PSO09027.1"/>
    <property type="molecule type" value="Genomic_DNA"/>
</dbReference>
<dbReference type="CDD" id="cd00756">
    <property type="entry name" value="MoaE"/>
    <property type="match status" value="1"/>
</dbReference>
<gene>
    <name evidence="1" type="ORF">B9Q04_02550</name>
</gene>
<dbReference type="InterPro" id="IPR003448">
    <property type="entry name" value="Mopterin_biosynth_MoaE"/>
</dbReference>
<reference evidence="1 2" key="1">
    <citation type="submission" date="2017-04" db="EMBL/GenBank/DDBJ databases">
        <title>Novel microbial lineages endemic to geothermal iron-oxide mats fill important gaps in the evolutionary history of Archaea.</title>
        <authorList>
            <person name="Jay Z.J."/>
            <person name="Beam J.P."/>
            <person name="Dlakic M."/>
            <person name="Rusch D.B."/>
            <person name="Kozubal M.A."/>
            <person name="Inskeep W.P."/>
        </authorList>
    </citation>
    <scope>NUCLEOTIDE SEQUENCE [LARGE SCALE GENOMIC DNA]</scope>
    <source>
        <strain evidence="1">BE_D</strain>
    </source>
</reference>
<organism evidence="1 2">
    <name type="scientific">Candidatus Marsarchaeota G2 archaeon BE_D</name>
    <dbReference type="NCBI Taxonomy" id="1978158"/>
    <lineage>
        <taxon>Archaea</taxon>
        <taxon>Candidatus Marsarchaeota</taxon>
        <taxon>Candidatus Marsarchaeota group 2</taxon>
    </lineage>
</organism>
<name>A0A2R6CDQ6_9ARCH</name>
<protein>
    <recommendedName>
        <fullName evidence="3">Molybdenum cofactor biosynthesis protein MoaE</fullName>
    </recommendedName>
</protein>
<evidence type="ECO:0000313" key="1">
    <source>
        <dbReference type="EMBL" id="PSO09027.1"/>
    </source>
</evidence>
<evidence type="ECO:0008006" key="3">
    <source>
        <dbReference type="Google" id="ProtNLM"/>
    </source>
</evidence>
<dbReference type="Gene3D" id="3.90.1170.40">
    <property type="entry name" value="Molybdopterin biosynthesis MoaE subunit"/>
    <property type="match status" value="1"/>
</dbReference>
<evidence type="ECO:0000313" key="2">
    <source>
        <dbReference type="Proteomes" id="UP000242015"/>
    </source>
</evidence>
<accession>A0A2R6CDQ6</accession>
<sequence>MIQSQSFRPGVYHKGSVDPYQLIASVSDRTGETGAILSFIGVVKSRGANGKKVAKMVMEAYDEVANQVIAKICDELVSKYELTAAYIYHFVGEFRVGEPLVVIVVCSKTRWKAYEAIQEAVQRYKTEPPIWKKEVYEDGTSEWLTE</sequence>